<dbReference type="PANTHER" id="PTHR21503:SF48">
    <property type="entry name" value="F-BOX ASSOCIATED DOMAIN-CONTAINING PROTEIN-RELATED"/>
    <property type="match status" value="1"/>
</dbReference>
<sequence>MEMLSKCWPFIRSQKKKEEKEFERGSFTDETNVTTKYYVRKLDDVKVLYKNGLVIPSEFNILRLPMIPLQMCLKMMEPSELIDFSLCSKRTKKWAKSIKLKPSNFSLILGADAEIKLRFDEYPGIEWRYEFNTDPSSKEGDIIEQRKWIPDVIFLVRRTKITGPQTTNQIHITTLSTEPHFKEWTEQLCYILKSPVKTFILVSYENNFHCKRPAETVDWFFNLQSSIESFEIHLKEKAQNEVKQALDRLRTTKRVILNIPSVEDFRHRNDTMFNTDHVVVPKAKWITIDNLLDMKNCLTIRLLSFTDEHFNLFIHKWIDGHFPHLEYFYFTIDNGESDEFNTSRFLKGMEYEYEHDVIRMFKKSFPEDSKLMGNIESKKGKIMKKRVTFKLPKKKKKEEEEIVTGSFTDESNIITEYHERTIYNVKVLYKDGLVIPSEFNFLRLPMIPLQMCLKMMEPSELIDFSWCSKRTKEWAKSIKLKPSDFSLMFGEGAEINLRFDEYPGIEWRYHLNRALKFKNDDCFETRKLDGEDLSIGRRTEITGPQTTYHFIIIKLPTEPCFRAWIEHLCYILKSPVNNFLLLINSGNFHCKSLSETVDWFFNLQPSIEAFEIRLKEIYDEELKRALDRLRTTRNIILDFPSVDGFRHRNQTMFNTDHVVVRKAKWITIDNLLDMKNCLTIRILEPNFTDGILNLFIHKWVDGHFPHLEYFHFTIENEESVKFNANLFLEGIEYEHEDDCNRMFKRREDGDLTIWTHEGWHIRNKNGIEASVLTLDSEGSYYFVLFVWTEESIIATEDDELFEWP</sequence>
<dbReference type="eggNOG" id="ENOG502TIVX">
    <property type="taxonomic scope" value="Eukaryota"/>
</dbReference>
<proteinExistence type="predicted"/>
<dbReference type="Pfam" id="PF07735">
    <property type="entry name" value="FBA_2"/>
    <property type="match status" value="2"/>
</dbReference>
<dbReference type="InterPro" id="IPR012885">
    <property type="entry name" value="F-box_Sdz-33"/>
</dbReference>
<dbReference type="Proteomes" id="UP000095282">
    <property type="component" value="Unplaced"/>
</dbReference>
<accession>A0A1I7TMN5</accession>
<evidence type="ECO:0000313" key="4">
    <source>
        <dbReference type="WBParaSite" id="Csp11.Scaffold628.g7437.t4"/>
    </source>
</evidence>
<dbReference type="Pfam" id="PF00646">
    <property type="entry name" value="F-box"/>
    <property type="match status" value="1"/>
</dbReference>
<feature type="domain" description="Sdz-33 F-box" evidence="2">
    <location>
        <begin position="651"/>
        <end position="712"/>
    </location>
</feature>
<dbReference type="PANTHER" id="PTHR21503">
    <property type="entry name" value="F-BOX-CONTAINING HYPOTHETICAL PROTEIN C.ELEGANS"/>
    <property type="match status" value="1"/>
</dbReference>
<organism evidence="3 4">
    <name type="scientific">Caenorhabditis tropicalis</name>
    <dbReference type="NCBI Taxonomy" id="1561998"/>
    <lineage>
        <taxon>Eukaryota</taxon>
        <taxon>Metazoa</taxon>
        <taxon>Ecdysozoa</taxon>
        <taxon>Nematoda</taxon>
        <taxon>Chromadorea</taxon>
        <taxon>Rhabditida</taxon>
        <taxon>Rhabditina</taxon>
        <taxon>Rhabditomorpha</taxon>
        <taxon>Rhabditoidea</taxon>
        <taxon>Rhabditidae</taxon>
        <taxon>Peloderinae</taxon>
        <taxon>Caenorhabditis</taxon>
    </lineage>
</organism>
<evidence type="ECO:0000313" key="3">
    <source>
        <dbReference type="Proteomes" id="UP000095282"/>
    </source>
</evidence>
<feature type="domain" description="F-box" evidence="1">
    <location>
        <begin position="61"/>
        <end position="101"/>
    </location>
</feature>
<dbReference type="AlphaFoldDB" id="A0A1I7TMN5"/>
<feature type="domain" description="Sdz-33 F-box" evidence="2">
    <location>
        <begin position="271"/>
        <end position="330"/>
    </location>
</feature>
<protein>
    <submittedName>
        <fullName evidence="4">FBA_2 domain-containing protein</fullName>
    </submittedName>
</protein>
<evidence type="ECO:0000259" key="1">
    <source>
        <dbReference type="Pfam" id="PF00646"/>
    </source>
</evidence>
<reference evidence="4" key="1">
    <citation type="submission" date="2016-11" db="UniProtKB">
        <authorList>
            <consortium name="WormBaseParasite"/>
        </authorList>
    </citation>
    <scope>IDENTIFICATION</scope>
</reference>
<keyword evidence="3" id="KW-1185">Reference proteome</keyword>
<dbReference type="WBParaSite" id="Csp11.Scaffold628.g7437.t4">
    <property type="protein sequence ID" value="Csp11.Scaffold628.g7437.t4"/>
    <property type="gene ID" value="Csp11.Scaffold628.g7437"/>
</dbReference>
<evidence type="ECO:0000259" key="2">
    <source>
        <dbReference type="Pfam" id="PF07735"/>
    </source>
</evidence>
<dbReference type="InterPro" id="IPR001810">
    <property type="entry name" value="F-box_dom"/>
</dbReference>
<name>A0A1I7TMN5_9PELO</name>